<reference evidence="2 3" key="1">
    <citation type="submission" date="2022-05" db="EMBL/GenBank/DDBJ databases">
        <authorList>
            <consortium name="Genoscope - CEA"/>
            <person name="William W."/>
        </authorList>
    </citation>
    <scope>NUCLEOTIDE SEQUENCE [LARGE SCALE GENOMIC DNA]</scope>
</reference>
<evidence type="ECO:0000313" key="3">
    <source>
        <dbReference type="Proteomes" id="UP001159428"/>
    </source>
</evidence>
<feature type="transmembrane region" description="Helical" evidence="1">
    <location>
        <begin position="1184"/>
        <end position="1207"/>
    </location>
</feature>
<accession>A0AAU9WGF2</accession>
<keyword evidence="1" id="KW-0472">Membrane</keyword>
<proteinExistence type="predicted"/>
<keyword evidence="1" id="KW-1133">Transmembrane helix</keyword>
<feature type="transmembrane region" description="Helical" evidence="1">
    <location>
        <begin position="1340"/>
        <end position="1361"/>
    </location>
</feature>
<protein>
    <submittedName>
        <fullName evidence="2">Uncharacterized protein</fullName>
    </submittedName>
</protein>
<dbReference type="EMBL" id="CALNXJ010000014">
    <property type="protein sequence ID" value="CAH3113750.1"/>
    <property type="molecule type" value="Genomic_DNA"/>
</dbReference>
<name>A0AAU9WGF2_9CNID</name>
<organism evidence="2 3">
    <name type="scientific">Pocillopora meandrina</name>
    <dbReference type="NCBI Taxonomy" id="46732"/>
    <lineage>
        <taxon>Eukaryota</taxon>
        <taxon>Metazoa</taxon>
        <taxon>Cnidaria</taxon>
        <taxon>Anthozoa</taxon>
        <taxon>Hexacorallia</taxon>
        <taxon>Scleractinia</taxon>
        <taxon>Astrocoeniina</taxon>
        <taxon>Pocilloporidae</taxon>
        <taxon>Pocillopora</taxon>
    </lineage>
</organism>
<feature type="transmembrane region" description="Helical" evidence="1">
    <location>
        <begin position="984"/>
        <end position="1002"/>
    </location>
</feature>
<feature type="transmembrane region" description="Helical" evidence="1">
    <location>
        <begin position="1219"/>
        <end position="1237"/>
    </location>
</feature>
<keyword evidence="1" id="KW-0812">Transmembrane</keyword>
<evidence type="ECO:0000313" key="2">
    <source>
        <dbReference type="EMBL" id="CAH3113750.1"/>
    </source>
</evidence>
<dbReference type="Proteomes" id="UP001159428">
    <property type="component" value="Unassembled WGS sequence"/>
</dbReference>
<feature type="transmembrane region" description="Helical" evidence="1">
    <location>
        <begin position="1381"/>
        <end position="1406"/>
    </location>
</feature>
<feature type="transmembrane region" description="Helical" evidence="1">
    <location>
        <begin position="1101"/>
        <end position="1124"/>
    </location>
</feature>
<keyword evidence="3" id="KW-1185">Reference proteome</keyword>
<sequence>GALNQGYEDVYVSLRGRDSDDCGTLIQPCKSIAKAVQRVDIGGYIYLDGTGTERKPYDCGLSVVSNHQSGIIVQKSLTIEGFKSRSYVSCVNGFHFVKTDSRPLGIFLSGIVFQKTPLTFQDSDNLTISSCSFKESFTAVSVYAKSNSVIRINIDGFSSFENNTSCLDVIWRNPSQVGDRAVFIDMKHIMFTGNGLGKQLARGLVTIKSELEQPPRLHVQISCLHVTATKNHGYFVNLNLSEAVTSEMYTDVVLVNNTVTEPSSGGKRYDTVNSLFSSLTKKTHATFRNLTCSHSRFLRCIKIQSKESQVEIQNSSFIELQIPNERGGAIFFNSTLRGSLTLFNNMFYRIIAKGGGALFSHSEYGTLHLQIMDCNFTKCAAKTFGCAILVGDQTNRAGTKNLIASFKEIRAHDCYGYKNRCDSVRLMLRNGKVVIEDSSWRNNNWSVSGTLSVINTGGNTDLIISGCTFFHNAVNAQEITVEAYKRKAGNVTIANSEMLSQETGKSRAVFITSNFRTSLLNVIVRSYFDALRITGWDPYILNSSSDAYPFFLSIFNCTFQDSVRAIHATSPEPSQVELRIANTIFITRKTGDLSGLRFFILPLKIIHRPDVIVDLDNVTFASSPCNLLAFLFSGNKSIRIKRSQFTNCLCSSKWAWDGIASSYSVYTLSVGAISIFSGHDHKLSQGCVDVKDNNDTHPIWEYQAHVEFEDTLFEGNGGKISGGVQVCNGNTTFKRCRFNNNFAAEQSGHVYLAYGTGKADFIDCIFNSSAENLKLNKTTFRKSAFVKSDSGGPIGLENTTMSSFYPQSYAGYPVFDISSGGYVYMDDNSTIQCPIGSKLVLDNATHFVQDDYNSKFCRINITVLKYLCLRCILDSYSMIRGSTHGLSLNNTVECLPCPFGASCVKRNIVAKRNYWGHLNSLSVPPSLTFIACPEHYCRQPGPGANGYNSCSGNRRGILCGECTPGYSATVFSPECRKDEECENYWFWVLTFLLTIVLSLYLLRKPPTLSFLLYKIIWFRRKESPQEDSTFHEADHNTDNAYIKITFYFYQVAEILMVSSKESLLQTVPGISAVIAVFNFKLRALNKGLGCPFPGLTSVTKQLVLSGTVFLTMADVALVYFVHCVINIIRRKQKPSLLHYMAVTMEVLLLGYERLAETCLKLMTCVSIGSEMRLFIDANVTCMQWWQYLVLACIAVFIVPFIVVLYLGSSKLYKGSMKETEFLAACVLPLPFLVYWLLKKTEKRPGNESLVVQAVNKDVMEVLHGPFRPPRSDDGGTLYWESVLIGRRLILLVFHSFITRPMVRMIAMATACSLIAIHHVLKYPFRNAIANRVETLSLTALLIISMINLTKATLISFGITIIGPYGSFLDVMEWFEVGVLGIVPVLVSVLVISAILSQLLRVLLFLFEQAGRLCHRPGNTHCSRDEQKRPLLDVAG</sequence>
<dbReference type="InterPro" id="IPR011050">
    <property type="entry name" value="Pectin_lyase_fold/virulence"/>
</dbReference>
<feature type="transmembrane region" description="Helical" evidence="1">
    <location>
        <begin position="1301"/>
        <end position="1320"/>
    </location>
</feature>
<dbReference type="SUPFAM" id="SSF51126">
    <property type="entry name" value="Pectin lyase-like"/>
    <property type="match status" value="3"/>
</dbReference>
<comment type="caution">
    <text evidence="2">The sequence shown here is derived from an EMBL/GenBank/DDBJ whole genome shotgun (WGS) entry which is preliminary data.</text>
</comment>
<gene>
    <name evidence="2" type="ORF">PMEA_00005440</name>
</gene>
<evidence type="ECO:0000256" key="1">
    <source>
        <dbReference type="SAM" id="Phobius"/>
    </source>
</evidence>
<feature type="non-terminal residue" evidence="2">
    <location>
        <position position="1"/>
    </location>
</feature>